<dbReference type="PANTHER" id="PTHR48080">
    <property type="entry name" value="D-GALACTONATE DEHYDRATASE-RELATED"/>
    <property type="match status" value="1"/>
</dbReference>
<proteinExistence type="inferred from homology"/>
<organism evidence="4 5">
    <name type="scientific">Nocardia huaxiensis</name>
    <dbReference type="NCBI Taxonomy" id="2755382"/>
    <lineage>
        <taxon>Bacteria</taxon>
        <taxon>Bacillati</taxon>
        <taxon>Actinomycetota</taxon>
        <taxon>Actinomycetes</taxon>
        <taxon>Mycobacteriales</taxon>
        <taxon>Nocardiaceae</taxon>
        <taxon>Nocardia</taxon>
    </lineage>
</organism>
<reference evidence="4 5" key="1">
    <citation type="submission" date="2020-07" db="EMBL/GenBank/DDBJ databases">
        <authorList>
            <person name="Zhuang K."/>
            <person name="Ran Y."/>
        </authorList>
    </citation>
    <scope>NUCLEOTIDE SEQUENCE [LARGE SCALE GENOMIC DNA]</scope>
    <source>
        <strain evidence="4 5">WCH-YHL-001</strain>
    </source>
</reference>
<dbReference type="Gene3D" id="3.30.390.10">
    <property type="entry name" value="Enolase-like, N-terminal domain"/>
    <property type="match status" value="1"/>
</dbReference>
<keyword evidence="2" id="KW-0479">Metal-binding</keyword>
<dbReference type="SUPFAM" id="SSF51604">
    <property type="entry name" value="Enolase C-terminal domain-like"/>
    <property type="match status" value="1"/>
</dbReference>
<dbReference type="InterPro" id="IPR034593">
    <property type="entry name" value="DgoD-like"/>
</dbReference>
<keyword evidence="5" id="KW-1185">Reference proteome</keyword>
<dbReference type="PANTHER" id="PTHR48080:SF3">
    <property type="entry name" value="ENOLASE SUPERFAMILY MEMBER DDB_G0284701"/>
    <property type="match status" value="1"/>
</dbReference>
<gene>
    <name evidence="4" type="ORF">H0264_22060</name>
</gene>
<evidence type="ECO:0000313" key="5">
    <source>
        <dbReference type="Proteomes" id="UP000515512"/>
    </source>
</evidence>
<dbReference type="SUPFAM" id="SSF54826">
    <property type="entry name" value="Enolase N-terminal domain-like"/>
    <property type="match status" value="1"/>
</dbReference>
<dbReference type="KEGG" id="nhu:H0264_22060"/>
<dbReference type="GO" id="GO:0046872">
    <property type="term" value="F:metal ion binding"/>
    <property type="evidence" value="ECO:0007669"/>
    <property type="project" value="UniProtKB-KW"/>
</dbReference>
<protein>
    <submittedName>
        <fullName evidence="4">Dipeptide epimerase</fullName>
    </submittedName>
</protein>
<dbReference type="SMART" id="SM00922">
    <property type="entry name" value="MR_MLE"/>
    <property type="match status" value="1"/>
</dbReference>
<comment type="similarity">
    <text evidence="1">Belongs to the mandelate racemase/muconate lactonizing enzyme family.</text>
</comment>
<dbReference type="EMBL" id="CP059399">
    <property type="protein sequence ID" value="QLY28084.1"/>
    <property type="molecule type" value="Genomic_DNA"/>
</dbReference>
<feature type="domain" description="Mandelate racemase/muconate lactonizing enzyme C-terminal" evidence="3">
    <location>
        <begin position="136"/>
        <end position="227"/>
    </location>
</feature>
<dbReference type="Proteomes" id="UP000515512">
    <property type="component" value="Chromosome"/>
</dbReference>
<evidence type="ECO:0000259" key="3">
    <source>
        <dbReference type="SMART" id="SM00922"/>
    </source>
</evidence>
<evidence type="ECO:0000256" key="2">
    <source>
        <dbReference type="ARBA" id="ARBA00022723"/>
    </source>
</evidence>
<evidence type="ECO:0000313" key="4">
    <source>
        <dbReference type="EMBL" id="QLY28084.1"/>
    </source>
</evidence>
<name>A0A7D6Z1C1_9NOCA</name>
<sequence>MLRATTLFMSADVDTVPLARTYRYARAVDRTCTLARAYLDDGRHRGRGEGSPFESFFVSDSSSTTRELLRAKDFVNAGGSVDTAIFRMNDKPARNALEAAWLDLRAEREQITVAELLGIPAPPALTVMTTVAMGDLDTVAADLAQTRDHPLLKLKLGADDDADRLELVRAHRPDARLTVDVNGGWTAARFAELLPALVAAEVEMVEQPLAAAQEHLLPSIQSPIPVVADESFSDGSDFERVRRYYDGVNIKLDKCGGLTAALSCIEVAKDLGLRVMVGCLPASSLSTAVGMHAAQFAEWIDLDNHLWMDEDVQPAIGYRNGTLAPPTPELWG</sequence>
<dbReference type="InterPro" id="IPR036849">
    <property type="entry name" value="Enolase-like_C_sf"/>
</dbReference>
<accession>A0A7D6Z1C1</accession>
<evidence type="ECO:0000256" key="1">
    <source>
        <dbReference type="ARBA" id="ARBA00008031"/>
    </source>
</evidence>
<dbReference type="RefSeq" id="WP_181579292.1">
    <property type="nucleotide sequence ID" value="NZ_CP059399.1"/>
</dbReference>
<dbReference type="Pfam" id="PF13378">
    <property type="entry name" value="MR_MLE_C"/>
    <property type="match status" value="1"/>
</dbReference>
<dbReference type="InterPro" id="IPR029017">
    <property type="entry name" value="Enolase-like_N"/>
</dbReference>
<dbReference type="InterPro" id="IPR013342">
    <property type="entry name" value="Mandelate_racemase_C"/>
</dbReference>
<dbReference type="AlphaFoldDB" id="A0A7D6Z1C1"/>
<dbReference type="Gene3D" id="3.20.20.120">
    <property type="entry name" value="Enolase-like C-terminal domain"/>
    <property type="match status" value="1"/>
</dbReference>
<dbReference type="InterPro" id="IPR029065">
    <property type="entry name" value="Enolase_C-like"/>
</dbReference>